<comment type="caution">
    <text evidence="6">The sequence shown here is derived from an EMBL/GenBank/DDBJ whole genome shotgun (WGS) entry which is preliminary data.</text>
</comment>
<evidence type="ECO:0000313" key="7">
    <source>
        <dbReference type="Proteomes" id="UP000766336"/>
    </source>
</evidence>
<organism evidence="6 7">
    <name type="scientific">Roseococcus pinisoli</name>
    <dbReference type="NCBI Taxonomy" id="2835040"/>
    <lineage>
        <taxon>Bacteria</taxon>
        <taxon>Pseudomonadati</taxon>
        <taxon>Pseudomonadota</taxon>
        <taxon>Alphaproteobacteria</taxon>
        <taxon>Acetobacterales</taxon>
        <taxon>Roseomonadaceae</taxon>
        <taxon>Roseococcus</taxon>
    </lineage>
</organism>
<dbReference type="Pfam" id="PF00440">
    <property type="entry name" value="TetR_N"/>
    <property type="match status" value="1"/>
</dbReference>
<dbReference type="InterPro" id="IPR039536">
    <property type="entry name" value="TetR_C_Proteobacteria"/>
</dbReference>
<proteinExistence type="predicted"/>
<dbReference type="RefSeq" id="WP_213669474.1">
    <property type="nucleotide sequence ID" value="NZ_JAHCDA010000001.1"/>
</dbReference>
<name>A0ABS5QBJ3_9PROT</name>
<feature type="domain" description="HTH tetR-type" evidence="5">
    <location>
        <begin position="17"/>
        <end position="77"/>
    </location>
</feature>
<dbReference type="PANTHER" id="PTHR30055:SF234">
    <property type="entry name" value="HTH-TYPE TRANSCRIPTIONAL REGULATOR BETI"/>
    <property type="match status" value="1"/>
</dbReference>
<evidence type="ECO:0000313" key="6">
    <source>
        <dbReference type="EMBL" id="MBS7810883.1"/>
    </source>
</evidence>
<dbReference type="InterPro" id="IPR001647">
    <property type="entry name" value="HTH_TetR"/>
</dbReference>
<dbReference type="SUPFAM" id="SSF48498">
    <property type="entry name" value="Tetracyclin repressor-like, C-terminal domain"/>
    <property type="match status" value="1"/>
</dbReference>
<gene>
    <name evidence="6" type="ORF">KHU32_08030</name>
</gene>
<dbReference type="InterPro" id="IPR036271">
    <property type="entry name" value="Tet_transcr_reg_TetR-rel_C_sf"/>
</dbReference>
<reference evidence="6 7" key="1">
    <citation type="submission" date="2021-05" db="EMBL/GenBank/DDBJ databases">
        <title>Roseococcus sp. XZZS9, whole genome shotgun sequencing project.</title>
        <authorList>
            <person name="Zhao G."/>
            <person name="Shen L."/>
        </authorList>
    </citation>
    <scope>NUCLEOTIDE SEQUENCE [LARGE SCALE GENOMIC DNA]</scope>
    <source>
        <strain evidence="6 7">XZZS9</strain>
    </source>
</reference>
<accession>A0ABS5QBJ3</accession>
<dbReference type="SUPFAM" id="SSF46689">
    <property type="entry name" value="Homeodomain-like"/>
    <property type="match status" value="1"/>
</dbReference>
<dbReference type="Gene3D" id="1.10.357.10">
    <property type="entry name" value="Tetracycline Repressor, domain 2"/>
    <property type="match status" value="1"/>
</dbReference>
<evidence type="ECO:0000256" key="2">
    <source>
        <dbReference type="ARBA" id="ARBA00023125"/>
    </source>
</evidence>
<evidence type="ECO:0000256" key="1">
    <source>
        <dbReference type="ARBA" id="ARBA00023015"/>
    </source>
</evidence>
<feature type="DNA-binding region" description="H-T-H motif" evidence="4">
    <location>
        <begin position="40"/>
        <end position="59"/>
    </location>
</feature>
<keyword evidence="2 4" id="KW-0238">DNA-binding</keyword>
<dbReference type="InterPro" id="IPR050109">
    <property type="entry name" value="HTH-type_TetR-like_transc_reg"/>
</dbReference>
<dbReference type="Pfam" id="PF14246">
    <property type="entry name" value="TetR_C_7"/>
    <property type="match status" value="1"/>
</dbReference>
<dbReference type="Proteomes" id="UP000766336">
    <property type="component" value="Unassembled WGS sequence"/>
</dbReference>
<dbReference type="InterPro" id="IPR009057">
    <property type="entry name" value="Homeodomain-like_sf"/>
</dbReference>
<evidence type="ECO:0000256" key="4">
    <source>
        <dbReference type="PROSITE-ProRule" id="PRU00335"/>
    </source>
</evidence>
<evidence type="ECO:0000259" key="5">
    <source>
        <dbReference type="PROSITE" id="PS50977"/>
    </source>
</evidence>
<protein>
    <submittedName>
        <fullName evidence="6">TetR/AcrR family transcriptional regulator</fullName>
    </submittedName>
</protein>
<dbReference type="PRINTS" id="PR00455">
    <property type="entry name" value="HTHTETR"/>
</dbReference>
<dbReference type="PROSITE" id="PS50977">
    <property type="entry name" value="HTH_TETR_2"/>
    <property type="match status" value="1"/>
</dbReference>
<sequence>MIPGAPTGSARPRLPEAERRQALLRAAQGIFLAQGYAAANMDDVARGARMSKKTLYQLFSSKEALFEAVLVDHLAPLLAIAPEEEENDLREGLIAILKRAAEHLLDERHIGFFRLITAEVHRAPELAEAFHRAGPGRGKGVLERYLASQAARGRIQVDDAARMAGMLFGLTIGEPHMRMLLGLCGPPGEEEISERVTRAVDIFLDGTLVREPPATGRYASLCCPLDDQEGKPAEGAGKRGELIRGIECPVRPARTPAPRRRAKTGSGAN</sequence>
<dbReference type="EMBL" id="JAHCDA010000001">
    <property type="protein sequence ID" value="MBS7810883.1"/>
    <property type="molecule type" value="Genomic_DNA"/>
</dbReference>
<keyword evidence="1" id="KW-0805">Transcription regulation</keyword>
<keyword evidence="3" id="KW-0804">Transcription</keyword>
<keyword evidence="7" id="KW-1185">Reference proteome</keyword>
<evidence type="ECO:0000256" key="3">
    <source>
        <dbReference type="ARBA" id="ARBA00023163"/>
    </source>
</evidence>
<dbReference type="PANTHER" id="PTHR30055">
    <property type="entry name" value="HTH-TYPE TRANSCRIPTIONAL REGULATOR RUTR"/>
    <property type="match status" value="1"/>
</dbReference>